<dbReference type="AlphaFoldDB" id="A0AA38T542"/>
<keyword evidence="1" id="KW-0863">Zinc-finger</keyword>
<keyword evidence="1" id="KW-0862">Zinc</keyword>
<feature type="domain" description="CCHC-type" evidence="3">
    <location>
        <begin position="95"/>
        <end position="108"/>
    </location>
</feature>
<accession>A0AA38T542</accession>
<feature type="region of interest" description="Disordered" evidence="2">
    <location>
        <begin position="298"/>
        <end position="322"/>
    </location>
</feature>
<dbReference type="EMBL" id="JARYMX010000006">
    <property type="protein sequence ID" value="KAJ9544992.1"/>
    <property type="molecule type" value="Genomic_DNA"/>
</dbReference>
<evidence type="ECO:0000256" key="2">
    <source>
        <dbReference type="SAM" id="MobiDB-lite"/>
    </source>
</evidence>
<dbReference type="Pfam" id="PF00098">
    <property type="entry name" value="zf-CCHC"/>
    <property type="match status" value="1"/>
</dbReference>
<name>A0AA38T542_9ASTR</name>
<dbReference type="Pfam" id="PF25597">
    <property type="entry name" value="SH3_retrovirus"/>
    <property type="match status" value="1"/>
</dbReference>
<dbReference type="SMART" id="SM00343">
    <property type="entry name" value="ZnF_C2HC"/>
    <property type="match status" value="1"/>
</dbReference>
<dbReference type="GO" id="GO:0008270">
    <property type="term" value="F:zinc ion binding"/>
    <property type="evidence" value="ECO:0007669"/>
    <property type="project" value="UniProtKB-KW"/>
</dbReference>
<dbReference type="Gene3D" id="4.10.60.10">
    <property type="entry name" value="Zinc finger, CCHC-type"/>
    <property type="match status" value="1"/>
</dbReference>
<organism evidence="4 5">
    <name type="scientific">Centaurea solstitialis</name>
    <name type="common">yellow star-thistle</name>
    <dbReference type="NCBI Taxonomy" id="347529"/>
    <lineage>
        <taxon>Eukaryota</taxon>
        <taxon>Viridiplantae</taxon>
        <taxon>Streptophyta</taxon>
        <taxon>Embryophyta</taxon>
        <taxon>Tracheophyta</taxon>
        <taxon>Spermatophyta</taxon>
        <taxon>Magnoliopsida</taxon>
        <taxon>eudicotyledons</taxon>
        <taxon>Gunneridae</taxon>
        <taxon>Pentapetalae</taxon>
        <taxon>asterids</taxon>
        <taxon>campanulids</taxon>
        <taxon>Asterales</taxon>
        <taxon>Asteraceae</taxon>
        <taxon>Carduoideae</taxon>
        <taxon>Cardueae</taxon>
        <taxon>Centaureinae</taxon>
        <taxon>Centaurea</taxon>
    </lineage>
</organism>
<feature type="region of interest" description="Disordered" evidence="2">
    <location>
        <begin position="118"/>
        <end position="141"/>
    </location>
</feature>
<reference evidence="4" key="1">
    <citation type="submission" date="2023-03" db="EMBL/GenBank/DDBJ databases">
        <title>Chromosome-scale reference genome and RAD-based genetic map of yellow starthistle (Centaurea solstitialis) reveal putative structural variation and QTLs associated with invader traits.</title>
        <authorList>
            <person name="Reatini B."/>
            <person name="Cang F.A."/>
            <person name="Jiang Q."/>
            <person name="Mckibben M.T.W."/>
            <person name="Barker M.S."/>
            <person name="Rieseberg L.H."/>
            <person name="Dlugosch K.M."/>
        </authorList>
    </citation>
    <scope>NUCLEOTIDE SEQUENCE</scope>
    <source>
        <strain evidence="4">CAN-66</strain>
        <tissue evidence="4">Leaf</tissue>
    </source>
</reference>
<keyword evidence="1" id="KW-0479">Metal-binding</keyword>
<proteinExistence type="predicted"/>
<dbReference type="InterPro" id="IPR057670">
    <property type="entry name" value="SH3_retrovirus"/>
</dbReference>
<dbReference type="Proteomes" id="UP001172457">
    <property type="component" value="Chromosome 6"/>
</dbReference>
<feature type="region of interest" description="Disordered" evidence="2">
    <location>
        <begin position="419"/>
        <end position="444"/>
    </location>
</feature>
<dbReference type="InterPro" id="IPR001878">
    <property type="entry name" value="Znf_CCHC"/>
</dbReference>
<dbReference type="GO" id="GO:0003676">
    <property type="term" value="F:nucleic acid binding"/>
    <property type="evidence" value="ECO:0007669"/>
    <property type="project" value="InterPro"/>
</dbReference>
<evidence type="ECO:0000313" key="4">
    <source>
        <dbReference type="EMBL" id="KAJ9544992.1"/>
    </source>
</evidence>
<gene>
    <name evidence="4" type="ORF">OSB04_024699</name>
</gene>
<evidence type="ECO:0000313" key="5">
    <source>
        <dbReference type="Proteomes" id="UP001172457"/>
    </source>
</evidence>
<feature type="compositionally biased region" description="Polar residues" evidence="2">
    <location>
        <begin position="302"/>
        <end position="312"/>
    </location>
</feature>
<keyword evidence="5" id="KW-1185">Reference proteome</keyword>
<evidence type="ECO:0000259" key="3">
    <source>
        <dbReference type="PROSITE" id="PS50158"/>
    </source>
</evidence>
<comment type="caution">
    <text evidence="4">The sequence shown here is derived from an EMBL/GenBank/DDBJ whole genome shotgun (WGS) entry which is preliminary data.</text>
</comment>
<sequence>MGSDEDISVKEMIDLLALITKEYKRGSGGRGRGRELGYRREGNGIRDEYERREDFDRRGGYERRDYDRREWHGEEEQRSWLEDTRMDPHRNVDGCFRCGKPGHYAAECWASGPMIPQKPTVSQKSSKKPKQDAAYFKRKQTSTTTRMENSVAWQKKTLTLLAPNLLRRLMIGPKSKTPLIFTNVAFEDYIDSFSASEERDSIPRKFVRNDQIGGFEFGLPETQEHSAFFCVVKSAEKELSSEAPEFFPTHLTENCEESTSSGNDESLSDENFHKDLINVDAQTHNFSQFDRDINPQKEYTSDSEVISPTSEAHQPRFTRREKEKWPITNKPSVTVIAGSSKKGKSKKKAEVFQNKEPRYVMESCIKKPKTKKGFTFCLKTYVPIFEKFNAQFKSLSCNAVICECYNIVHDLSDQFHNSSSRVMSHRGPSSRDTQRQTRKFVSQKNKTNSKNVVAYLKQANLKGPNWREHVGKFDPKGDDAIFVGYAWECVAYKVDIPRTQIIVVSTNVRFDDSFQVTQDKFTEELQIQAEASPNATITDDLERQFNDWYEDFEEVDRNFVKNNIASANTDRASPSKICTSVKNSNLESSSFVRISNFSTIIPTLASTDVPELINPPEPNPISFSTISVEETSAAHEDSHDDANQSESLHEVTSNINLTHPIKWTKDHPQTEIIGDPSDSVKTRANVNYCLFSCFVSKIKPKKVTEALTDPFWVEAMQDELIQFERNNVCSEPEA</sequence>
<protein>
    <recommendedName>
        <fullName evidence="3">CCHC-type domain-containing protein</fullName>
    </recommendedName>
</protein>
<dbReference type="SUPFAM" id="SSF57756">
    <property type="entry name" value="Retrovirus zinc finger-like domains"/>
    <property type="match status" value="1"/>
</dbReference>
<dbReference type="InterPro" id="IPR036875">
    <property type="entry name" value="Znf_CCHC_sf"/>
</dbReference>
<dbReference type="PROSITE" id="PS50158">
    <property type="entry name" value="ZF_CCHC"/>
    <property type="match status" value="1"/>
</dbReference>
<evidence type="ECO:0000256" key="1">
    <source>
        <dbReference type="PROSITE-ProRule" id="PRU00047"/>
    </source>
</evidence>